<comment type="caution">
    <text evidence="1">The sequence shown here is derived from an EMBL/GenBank/DDBJ whole genome shotgun (WGS) entry which is preliminary data.</text>
</comment>
<evidence type="ECO:0000313" key="2">
    <source>
        <dbReference type="Proteomes" id="UP000315400"/>
    </source>
</evidence>
<proteinExistence type="predicted"/>
<reference evidence="1 2" key="1">
    <citation type="submission" date="2019-06" db="EMBL/GenBank/DDBJ databases">
        <title>Metagenome assembled Genome of Spiribacter salinus SL48-SHIP from the microbial mat of Salt Lake 48 (Novosibirsk region, Russia).</title>
        <authorList>
            <person name="Shipova A."/>
            <person name="Rozanov A.S."/>
            <person name="Bryanskaya A.V."/>
            <person name="Peltek S.E."/>
        </authorList>
    </citation>
    <scope>NUCLEOTIDE SEQUENCE [LARGE SCALE GENOMIC DNA]</scope>
    <source>
        <strain evidence="1">SL48-SHIP-2</strain>
    </source>
</reference>
<dbReference type="Proteomes" id="UP000315400">
    <property type="component" value="Unassembled WGS sequence"/>
</dbReference>
<accession>A0A540VQ15</accession>
<evidence type="ECO:0000313" key="1">
    <source>
        <dbReference type="EMBL" id="TQE98243.1"/>
    </source>
</evidence>
<sequence length="202" mass="23242">MFLDRQRIRALTDTPWAPFEVAHWRWRRELADRISRRSLEAHAVPAFEVFDEGQLVARHQRTLKNVNRFLGYWGVPARHIHRTVQVPNGWDQERIEALRKKLLQQGRKGITTDNIAIKTKNCRTPVYNVNINDPRSPVSGLLTGCVWLRLSLERNKNQSESPVSVAVFQDIAGQVYSPHYSTVTDLARFRGLSTSVPFSKAT</sequence>
<protein>
    <submittedName>
        <fullName evidence="1">Uncharacterized protein</fullName>
    </submittedName>
</protein>
<gene>
    <name evidence="1" type="ORF">FKY71_14855</name>
</gene>
<dbReference type="AlphaFoldDB" id="A0A540VQ15"/>
<dbReference type="EMBL" id="VIFK01000245">
    <property type="protein sequence ID" value="TQE98243.1"/>
    <property type="molecule type" value="Genomic_DNA"/>
</dbReference>
<organism evidence="1 2">
    <name type="scientific">Spiribacter salinus</name>
    <dbReference type="NCBI Taxonomy" id="1335746"/>
    <lineage>
        <taxon>Bacteria</taxon>
        <taxon>Pseudomonadati</taxon>
        <taxon>Pseudomonadota</taxon>
        <taxon>Gammaproteobacteria</taxon>
        <taxon>Chromatiales</taxon>
        <taxon>Ectothiorhodospiraceae</taxon>
        <taxon>Spiribacter</taxon>
    </lineage>
</organism>
<name>A0A540VQ15_9GAMM</name>